<evidence type="ECO:0000313" key="3">
    <source>
        <dbReference type="Proteomes" id="UP000755585"/>
    </source>
</evidence>
<dbReference type="RefSeq" id="WP_209698677.1">
    <property type="nucleotide sequence ID" value="NZ_BAAAVU010000023.1"/>
</dbReference>
<proteinExistence type="inferred from homology"/>
<keyword evidence="2" id="KW-0418">Kinase</keyword>
<comment type="caution">
    <text evidence="2">The sequence shown here is derived from an EMBL/GenBank/DDBJ whole genome shotgun (WGS) entry which is preliminary data.</text>
</comment>
<keyword evidence="2" id="KW-0808">Transferase</keyword>
<dbReference type="EMBL" id="JAGINT010000002">
    <property type="protein sequence ID" value="MBP2356110.1"/>
    <property type="molecule type" value="Genomic_DNA"/>
</dbReference>
<name>A0ABS4UWV0_9ACTN</name>
<dbReference type="GO" id="GO:0016301">
    <property type="term" value="F:kinase activity"/>
    <property type="evidence" value="ECO:0007669"/>
    <property type="project" value="UniProtKB-KW"/>
</dbReference>
<dbReference type="Pfam" id="PF00480">
    <property type="entry name" value="ROK"/>
    <property type="match status" value="1"/>
</dbReference>
<organism evidence="2 3">
    <name type="scientific">Kribbella aluminosa</name>
    <dbReference type="NCBI Taxonomy" id="416017"/>
    <lineage>
        <taxon>Bacteria</taxon>
        <taxon>Bacillati</taxon>
        <taxon>Actinomycetota</taxon>
        <taxon>Actinomycetes</taxon>
        <taxon>Propionibacteriales</taxon>
        <taxon>Kribbellaceae</taxon>
        <taxon>Kribbella</taxon>
    </lineage>
</organism>
<dbReference type="InterPro" id="IPR043129">
    <property type="entry name" value="ATPase_NBD"/>
</dbReference>
<dbReference type="SUPFAM" id="SSF46785">
    <property type="entry name" value="Winged helix' DNA-binding domain"/>
    <property type="match status" value="1"/>
</dbReference>
<reference evidence="2 3" key="1">
    <citation type="submission" date="2021-03" db="EMBL/GenBank/DDBJ databases">
        <title>Sequencing the genomes of 1000 actinobacteria strains.</title>
        <authorList>
            <person name="Klenk H.-P."/>
        </authorList>
    </citation>
    <scope>NUCLEOTIDE SEQUENCE [LARGE SCALE GENOMIC DNA]</scope>
    <source>
        <strain evidence="2 3">DSM 18824</strain>
    </source>
</reference>
<comment type="similarity">
    <text evidence="1">Belongs to the ROK (NagC/XylR) family.</text>
</comment>
<dbReference type="Gene3D" id="3.30.420.40">
    <property type="match status" value="2"/>
</dbReference>
<dbReference type="PANTHER" id="PTHR18964:SF149">
    <property type="entry name" value="BIFUNCTIONAL UDP-N-ACETYLGLUCOSAMINE 2-EPIMERASE_N-ACETYLMANNOSAMINE KINASE"/>
    <property type="match status" value="1"/>
</dbReference>
<dbReference type="InterPro" id="IPR036388">
    <property type="entry name" value="WH-like_DNA-bd_sf"/>
</dbReference>
<sequence>MKVPQLSVEVVRAINDRAFLELLADHGPLTRGQIAQAAQFSRPYVLELTDRLAARGLVARQGTRESAQRGRKAALYGLPPDLGLCIGVDIALDEIRVRRVVLGSSRRSDTSTPIIPGVDLVDQIVDAVGLTEQDRQFKYLSSVVGLPGSVDPVGGDIIFAWDRPDWPAGAAARIRRHLGPDTAFENEVNLRAVAEHRQGTAQDVDSFLLLSLGMGVGSALMLKGRILRGEHGAAGEIGFLPASAEPVPMRRLERRIASYQTVAGAVALAGAAGMKHDPTYAWTKHLLSLRSTAPEWRAIAEQIAVGLLAMVSVVDPGCIVLAGEVAKMLGSALVQPLTSVLTDHLPWGVDLRVSRLGDSAVLAGAVHEASRRLRDAAFGVPNLQGASLRGLH</sequence>
<dbReference type="Proteomes" id="UP000755585">
    <property type="component" value="Unassembled WGS sequence"/>
</dbReference>
<dbReference type="SUPFAM" id="SSF53067">
    <property type="entry name" value="Actin-like ATPase domain"/>
    <property type="match status" value="1"/>
</dbReference>
<dbReference type="InterPro" id="IPR036390">
    <property type="entry name" value="WH_DNA-bd_sf"/>
</dbReference>
<accession>A0ABS4UWV0</accession>
<dbReference type="Gene3D" id="1.10.10.10">
    <property type="entry name" value="Winged helix-like DNA-binding domain superfamily/Winged helix DNA-binding domain"/>
    <property type="match status" value="1"/>
</dbReference>
<dbReference type="InterPro" id="IPR000600">
    <property type="entry name" value="ROK"/>
</dbReference>
<keyword evidence="3" id="KW-1185">Reference proteome</keyword>
<dbReference type="PANTHER" id="PTHR18964">
    <property type="entry name" value="ROK (REPRESSOR, ORF, KINASE) FAMILY"/>
    <property type="match status" value="1"/>
</dbReference>
<protein>
    <submittedName>
        <fullName evidence="2">NBD/HSP70 family sugar kinase</fullName>
    </submittedName>
</protein>
<evidence type="ECO:0000313" key="2">
    <source>
        <dbReference type="EMBL" id="MBP2356110.1"/>
    </source>
</evidence>
<evidence type="ECO:0000256" key="1">
    <source>
        <dbReference type="ARBA" id="ARBA00006479"/>
    </source>
</evidence>
<dbReference type="CDD" id="cd23763">
    <property type="entry name" value="ASKHA_ATPase_ROK"/>
    <property type="match status" value="1"/>
</dbReference>
<gene>
    <name evidence="2" type="ORF">JOF29_007220</name>
</gene>